<evidence type="ECO:0000256" key="2">
    <source>
        <dbReference type="ARBA" id="ARBA00022475"/>
    </source>
</evidence>
<dbReference type="AlphaFoldDB" id="X1V690"/>
<evidence type="ECO:0000256" key="1">
    <source>
        <dbReference type="ARBA" id="ARBA00004651"/>
    </source>
</evidence>
<evidence type="ECO:0000256" key="4">
    <source>
        <dbReference type="ARBA" id="ARBA00022989"/>
    </source>
</evidence>
<dbReference type="InterPro" id="IPR011701">
    <property type="entry name" value="MFS"/>
</dbReference>
<keyword evidence="4 6" id="KW-1133">Transmembrane helix</keyword>
<evidence type="ECO:0000313" key="8">
    <source>
        <dbReference type="EMBL" id="GAJ07751.1"/>
    </source>
</evidence>
<reference evidence="8" key="1">
    <citation type="journal article" date="2014" name="Front. Microbiol.">
        <title>High frequency of phylogenetically diverse reductive dehalogenase-homologous genes in deep subseafloor sedimentary metagenomes.</title>
        <authorList>
            <person name="Kawai M."/>
            <person name="Futagami T."/>
            <person name="Toyoda A."/>
            <person name="Takaki Y."/>
            <person name="Nishi S."/>
            <person name="Hori S."/>
            <person name="Arai W."/>
            <person name="Tsubouchi T."/>
            <person name="Morono Y."/>
            <person name="Uchiyama I."/>
            <person name="Ito T."/>
            <person name="Fujiyama A."/>
            <person name="Inagaki F."/>
            <person name="Takami H."/>
        </authorList>
    </citation>
    <scope>NUCLEOTIDE SEQUENCE</scope>
    <source>
        <strain evidence="8">Expedition CK06-06</strain>
    </source>
</reference>
<protein>
    <recommendedName>
        <fullName evidence="7">Major facilitator superfamily (MFS) profile domain-containing protein</fullName>
    </recommendedName>
</protein>
<feature type="non-terminal residue" evidence="8">
    <location>
        <position position="1"/>
    </location>
</feature>
<dbReference type="InterPro" id="IPR050189">
    <property type="entry name" value="MFS_Efflux_Transporters"/>
</dbReference>
<feature type="domain" description="Major facilitator superfamily (MFS) profile" evidence="7">
    <location>
        <begin position="1"/>
        <end position="255"/>
    </location>
</feature>
<dbReference type="GO" id="GO:0005886">
    <property type="term" value="C:plasma membrane"/>
    <property type="evidence" value="ECO:0007669"/>
    <property type="project" value="UniProtKB-SubCell"/>
</dbReference>
<feature type="transmembrane region" description="Helical" evidence="6">
    <location>
        <begin position="58"/>
        <end position="81"/>
    </location>
</feature>
<evidence type="ECO:0000259" key="7">
    <source>
        <dbReference type="PROSITE" id="PS50850"/>
    </source>
</evidence>
<proteinExistence type="predicted"/>
<comment type="caution">
    <text evidence="8">The sequence shown here is derived from an EMBL/GenBank/DDBJ whole genome shotgun (WGS) entry which is preliminary data.</text>
</comment>
<sequence length="255" mass="27352">LIYFLGSAAAVVVLVLVPGLTYLAVSLALLGLFCALYHPAGLTLISHNSPRISRHLGIHGIAGSLGLTLGPLVGGAVAGWFGWRAPFALFGFFAAITGVYLWLSSTSDVAHRSPSHPQARRPTLLRPLIYCYLIGIFMGLAHRGTLNFLPLHFSQVFKGALAPVMVGGFLTALVLACGILGQTLGGVWGDRYPRHRIMVTVVALNIPLLILVTMTRGYFMVLLAALWGVVNFAYQPIANALISDFSSPRQRGTLF</sequence>
<name>X1V690_9ZZZZ</name>
<dbReference type="EMBL" id="BARW01027966">
    <property type="protein sequence ID" value="GAJ07751.1"/>
    <property type="molecule type" value="Genomic_DNA"/>
</dbReference>
<comment type="subcellular location">
    <subcellularLocation>
        <location evidence="1">Cell membrane</location>
        <topology evidence="1">Multi-pass membrane protein</topology>
    </subcellularLocation>
</comment>
<keyword evidence="3 6" id="KW-0812">Transmembrane</keyword>
<keyword evidence="5 6" id="KW-0472">Membrane</keyword>
<keyword evidence="2" id="KW-1003">Cell membrane</keyword>
<evidence type="ECO:0000256" key="6">
    <source>
        <dbReference type="SAM" id="Phobius"/>
    </source>
</evidence>
<dbReference type="PROSITE" id="PS50850">
    <property type="entry name" value="MFS"/>
    <property type="match status" value="1"/>
</dbReference>
<dbReference type="InterPro" id="IPR020846">
    <property type="entry name" value="MFS_dom"/>
</dbReference>
<feature type="transmembrane region" description="Helical" evidence="6">
    <location>
        <begin position="6"/>
        <end position="37"/>
    </location>
</feature>
<evidence type="ECO:0000256" key="3">
    <source>
        <dbReference type="ARBA" id="ARBA00022692"/>
    </source>
</evidence>
<accession>X1V690</accession>
<feature type="transmembrane region" description="Helical" evidence="6">
    <location>
        <begin position="87"/>
        <end position="103"/>
    </location>
</feature>
<dbReference type="Pfam" id="PF07690">
    <property type="entry name" value="MFS_1"/>
    <property type="match status" value="1"/>
</dbReference>
<gene>
    <name evidence="8" type="ORF">S12H4_45258</name>
</gene>
<dbReference type="SUPFAM" id="SSF103473">
    <property type="entry name" value="MFS general substrate transporter"/>
    <property type="match status" value="1"/>
</dbReference>
<organism evidence="8">
    <name type="scientific">marine sediment metagenome</name>
    <dbReference type="NCBI Taxonomy" id="412755"/>
    <lineage>
        <taxon>unclassified sequences</taxon>
        <taxon>metagenomes</taxon>
        <taxon>ecological metagenomes</taxon>
    </lineage>
</organism>
<feature type="transmembrane region" description="Helical" evidence="6">
    <location>
        <begin position="124"/>
        <end position="141"/>
    </location>
</feature>
<dbReference type="InterPro" id="IPR036259">
    <property type="entry name" value="MFS_trans_sf"/>
</dbReference>
<dbReference type="Gene3D" id="1.20.1250.20">
    <property type="entry name" value="MFS general substrate transporter like domains"/>
    <property type="match status" value="1"/>
</dbReference>
<evidence type="ECO:0000256" key="5">
    <source>
        <dbReference type="ARBA" id="ARBA00023136"/>
    </source>
</evidence>
<feature type="transmembrane region" description="Helical" evidence="6">
    <location>
        <begin position="197"/>
        <end position="214"/>
    </location>
</feature>
<dbReference type="PANTHER" id="PTHR43124">
    <property type="entry name" value="PURINE EFFLUX PUMP PBUE"/>
    <property type="match status" value="1"/>
</dbReference>
<dbReference type="PANTHER" id="PTHR43124:SF3">
    <property type="entry name" value="CHLORAMPHENICOL EFFLUX PUMP RV0191"/>
    <property type="match status" value="1"/>
</dbReference>
<dbReference type="GO" id="GO:0022857">
    <property type="term" value="F:transmembrane transporter activity"/>
    <property type="evidence" value="ECO:0007669"/>
    <property type="project" value="InterPro"/>
</dbReference>
<feature type="non-terminal residue" evidence="8">
    <location>
        <position position="255"/>
    </location>
</feature>
<feature type="transmembrane region" description="Helical" evidence="6">
    <location>
        <begin position="161"/>
        <end position="185"/>
    </location>
</feature>